<dbReference type="OrthoDB" id="9790776at2"/>
<dbReference type="RefSeq" id="WP_131551233.1">
    <property type="nucleotide sequence ID" value="NZ_SJSK01000001.1"/>
</dbReference>
<evidence type="ECO:0000313" key="2">
    <source>
        <dbReference type="Proteomes" id="UP000292884"/>
    </source>
</evidence>
<gene>
    <name evidence="1" type="ORF">EZ428_00920</name>
</gene>
<dbReference type="PROSITE" id="PS51257">
    <property type="entry name" value="PROKAR_LIPOPROTEIN"/>
    <property type="match status" value="1"/>
</dbReference>
<sequence>MRKIIFILAVVISLSGCYTFKGASIPPEMKTINISLFENKAPLVIPTLSNDFTESLKTYIRNQSNLTITQQQEADASFTGEIVDYNIKPIAIQDNTRPVAGANRLTITVKVKYINNIKDHEKEGFDESFTAFTDFSLAGQSLQSIQDKLIKEVNVKLTENIFNRAFAQW</sequence>
<dbReference type="EMBL" id="SJSK01000001">
    <property type="protein sequence ID" value="TCC93364.1"/>
    <property type="molecule type" value="Genomic_DNA"/>
</dbReference>
<comment type="caution">
    <text evidence="1">The sequence shown here is derived from an EMBL/GenBank/DDBJ whole genome shotgun (WGS) entry which is preliminary data.</text>
</comment>
<dbReference type="AlphaFoldDB" id="A0A4R0N4Z3"/>
<keyword evidence="2" id="KW-1185">Reference proteome</keyword>
<organism evidence="1 2">
    <name type="scientific">Pedobacter frigiditerrae</name>
    <dbReference type="NCBI Taxonomy" id="2530452"/>
    <lineage>
        <taxon>Bacteria</taxon>
        <taxon>Pseudomonadati</taxon>
        <taxon>Bacteroidota</taxon>
        <taxon>Sphingobacteriia</taxon>
        <taxon>Sphingobacteriales</taxon>
        <taxon>Sphingobacteriaceae</taxon>
        <taxon>Pedobacter</taxon>
    </lineage>
</organism>
<protein>
    <recommendedName>
        <fullName evidence="3">Lipopolysaccharide-assembly</fullName>
    </recommendedName>
</protein>
<proteinExistence type="predicted"/>
<name>A0A4R0N4Z3_9SPHI</name>
<dbReference type="Pfam" id="PF04390">
    <property type="entry name" value="LptE"/>
    <property type="match status" value="1"/>
</dbReference>
<reference evidence="1 2" key="1">
    <citation type="submission" date="2019-02" db="EMBL/GenBank/DDBJ databases">
        <title>Pedobacter sp. RP-1-13 sp. nov., isolated from Arctic soil.</title>
        <authorList>
            <person name="Dahal R.H."/>
        </authorList>
    </citation>
    <scope>NUCLEOTIDE SEQUENCE [LARGE SCALE GENOMIC DNA]</scope>
    <source>
        <strain evidence="1 2">RP-1-13</strain>
    </source>
</reference>
<accession>A0A4R0N4Z3</accession>
<dbReference type="GO" id="GO:0019867">
    <property type="term" value="C:outer membrane"/>
    <property type="evidence" value="ECO:0007669"/>
    <property type="project" value="InterPro"/>
</dbReference>
<dbReference type="GO" id="GO:0043165">
    <property type="term" value="P:Gram-negative-bacterium-type cell outer membrane assembly"/>
    <property type="evidence" value="ECO:0007669"/>
    <property type="project" value="InterPro"/>
</dbReference>
<evidence type="ECO:0000313" key="1">
    <source>
        <dbReference type="EMBL" id="TCC93364.1"/>
    </source>
</evidence>
<dbReference type="Proteomes" id="UP000292884">
    <property type="component" value="Unassembled WGS sequence"/>
</dbReference>
<dbReference type="InterPro" id="IPR007485">
    <property type="entry name" value="LPS_assembly_LptE"/>
</dbReference>
<evidence type="ECO:0008006" key="3">
    <source>
        <dbReference type="Google" id="ProtNLM"/>
    </source>
</evidence>